<sequence length="182" mass="20419">MDHCLAQVGHHSLSLESLCKGEQVIQEDLYVINDLHIALLSRPPSVKLNLVSRVDSVDKAEMEESYPELCQGLGKLQQPYTIKAKTRCYSFFRSLNIWSQSESPTKLKSQLNGILVWFCFCQKNGSVHICVDLTQLDKAVCREKYTLPSVEQTLGSLAGAQVFSKLDANRGFWQILLSPESA</sequence>
<protein>
    <recommendedName>
        <fullName evidence="3">Reverse transcriptase</fullName>
    </recommendedName>
</protein>
<dbReference type="InterPro" id="IPR050951">
    <property type="entry name" value="Retrovirus_Pol_polyprotein"/>
</dbReference>
<proteinExistence type="predicted"/>
<dbReference type="AlphaFoldDB" id="A0AAV1FXI2"/>
<reference evidence="1" key="1">
    <citation type="submission" date="2023-08" db="EMBL/GenBank/DDBJ databases">
        <authorList>
            <person name="Alioto T."/>
            <person name="Alioto T."/>
            <person name="Gomez Garrido J."/>
        </authorList>
    </citation>
    <scope>NUCLEOTIDE SEQUENCE</scope>
</reference>
<evidence type="ECO:0008006" key="3">
    <source>
        <dbReference type="Google" id="ProtNLM"/>
    </source>
</evidence>
<dbReference type="Proteomes" id="UP001178508">
    <property type="component" value="Chromosome 10"/>
</dbReference>
<keyword evidence="2" id="KW-1185">Reference proteome</keyword>
<accession>A0AAV1FXI2</accession>
<dbReference type="Gene3D" id="3.10.10.10">
    <property type="entry name" value="HIV Type 1 Reverse Transcriptase, subunit A, domain 1"/>
    <property type="match status" value="1"/>
</dbReference>
<dbReference type="Gene3D" id="3.30.70.270">
    <property type="match status" value="1"/>
</dbReference>
<dbReference type="InterPro" id="IPR043128">
    <property type="entry name" value="Rev_trsase/Diguanyl_cyclase"/>
</dbReference>
<dbReference type="PANTHER" id="PTHR37984:SF5">
    <property type="entry name" value="PROTEIN NYNRIN-LIKE"/>
    <property type="match status" value="1"/>
</dbReference>
<dbReference type="PANTHER" id="PTHR37984">
    <property type="entry name" value="PROTEIN CBG26694"/>
    <property type="match status" value="1"/>
</dbReference>
<dbReference type="InterPro" id="IPR043502">
    <property type="entry name" value="DNA/RNA_pol_sf"/>
</dbReference>
<name>A0AAV1FXI2_XYRNO</name>
<gene>
    <name evidence="1" type="ORF">XNOV1_A008214</name>
</gene>
<evidence type="ECO:0000313" key="1">
    <source>
        <dbReference type="EMBL" id="CAJ1066366.1"/>
    </source>
</evidence>
<dbReference type="EMBL" id="OY660873">
    <property type="protein sequence ID" value="CAJ1066366.1"/>
    <property type="molecule type" value="Genomic_DNA"/>
</dbReference>
<organism evidence="1 2">
    <name type="scientific">Xyrichtys novacula</name>
    <name type="common">Pearly razorfish</name>
    <name type="synonym">Hemipteronotus novacula</name>
    <dbReference type="NCBI Taxonomy" id="13765"/>
    <lineage>
        <taxon>Eukaryota</taxon>
        <taxon>Metazoa</taxon>
        <taxon>Chordata</taxon>
        <taxon>Craniata</taxon>
        <taxon>Vertebrata</taxon>
        <taxon>Euteleostomi</taxon>
        <taxon>Actinopterygii</taxon>
        <taxon>Neopterygii</taxon>
        <taxon>Teleostei</taxon>
        <taxon>Neoteleostei</taxon>
        <taxon>Acanthomorphata</taxon>
        <taxon>Eupercaria</taxon>
        <taxon>Labriformes</taxon>
        <taxon>Labridae</taxon>
        <taxon>Xyrichtys</taxon>
    </lineage>
</organism>
<dbReference type="SUPFAM" id="SSF56672">
    <property type="entry name" value="DNA/RNA polymerases"/>
    <property type="match status" value="1"/>
</dbReference>
<evidence type="ECO:0000313" key="2">
    <source>
        <dbReference type="Proteomes" id="UP001178508"/>
    </source>
</evidence>